<evidence type="ECO:0000256" key="17">
    <source>
        <dbReference type="ARBA" id="ARBA00044903"/>
    </source>
</evidence>
<evidence type="ECO:0000256" key="15">
    <source>
        <dbReference type="ARBA" id="ARBA00044899"/>
    </source>
</evidence>
<keyword evidence="7" id="KW-0458">Lysosome</keyword>
<protein>
    <recommendedName>
        <fullName evidence="21">Lysosomal dipeptide transporter MFSD1</fullName>
    </recommendedName>
    <alternativeName>
        <fullName evidence="22">Major facilitator superfamily domain-containing protein 1</fullName>
    </alternativeName>
</protein>
<name>A0A523YNI3_UNCAE</name>
<evidence type="ECO:0000256" key="8">
    <source>
        <dbReference type="ARBA" id="ARBA00044876"/>
    </source>
</evidence>
<comment type="catalytic activity">
    <reaction evidence="17">
        <text>L-arginyl-glycine(out) = L-arginyl-glycine(in)</text>
        <dbReference type="Rhea" id="RHEA:79391"/>
        <dbReference type="ChEBI" id="CHEBI:229955"/>
    </reaction>
</comment>
<keyword evidence="5 25" id="KW-1133">Transmembrane helix</keyword>
<dbReference type="PANTHER" id="PTHR23512:SF3">
    <property type="entry name" value="MAJOR FACILITATOR SUPERFAMILY DOMAIN-CONTAINING PROTEIN 1"/>
    <property type="match status" value="1"/>
</dbReference>
<dbReference type="Proteomes" id="UP000316925">
    <property type="component" value="Unassembled WGS sequence"/>
</dbReference>
<comment type="function">
    <text evidence="23">Lysosomal dipeptide uniporter that selectively exports lysine, arginine or histidine-containing dipeptides with a net positive charge from the lysosome lumen into the cytosol. Could play a role in a specific type of protein O-glycosylation indirectly regulating macrophages migration and tissue invasion. Also essential for liver homeostasis.</text>
</comment>
<feature type="transmembrane region" description="Helical" evidence="25">
    <location>
        <begin position="330"/>
        <end position="352"/>
    </location>
</feature>
<evidence type="ECO:0000256" key="9">
    <source>
        <dbReference type="ARBA" id="ARBA00044878"/>
    </source>
</evidence>
<evidence type="ECO:0000256" key="13">
    <source>
        <dbReference type="ARBA" id="ARBA00044893"/>
    </source>
</evidence>
<comment type="subcellular location">
    <subcellularLocation>
        <location evidence="1">Lysosome membrane</location>
        <topology evidence="1">Multi-pass membrane protein</topology>
    </subcellularLocation>
</comment>
<feature type="transmembrane region" description="Helical" evidence="25">
    <location>
        <begin position="403"/>
        <end position="425"/>
    </location>
</feature>
<feature type="transmembrane region" description="Helical" evidence="25">
    <location>
        <begin position="48"/>
        <end position="65"/>
    </location>
</feature>
<dbReference type="PANTHER" id="PTHR23512">
    <property type="entry name" value="MAJOR FACILITATOR SUPERFAMILY DOMAIN-CONTAINING PROTEIN 1"/>
    <property type="match status" value="1"/>
</dbReference>
<dbReference type="GO" id="GO:0005765">
    <property type="term" value="C:lysosomal membrane"/>
    <property type="evidence" value="ECO:0007669"/>
    <property type="project" value="UniProtKB-SubCell"/>
</dbReference>
<evidence type="ECO:0000256" key="23">
    <source>
        <dbReference type="ARBA" id="ARBA00045709"/>
    </source>
</evidence>
<dbReference type="InterPro" id="IPR052187">
    <property type="entry name" value="MFSD1"/>
</dbReference>
<evidence type="ECO:0000256" key="6">
    <source>
        <dbReference type="ARBA" id="ARBA00023136"/>
    </source>
</evidence>
<gene>
    <name evidence="27" type="ORF">E3J33_02645</name>
</gene>
<sequence>MNAPENDEERTGLSYRWVIFLILAMGYAIAYFHRVAPAVVVPELTRSFRIKGVALGVLASAYFYPYALMQLPSGLLSDSLGPRKTVTAFTLIAAAGAILFGISPTFSTAILGRIMVGLGVSVLFIPTLKILANWFEAEKFAIVTGILMAIGGLGWLCAATPLALLTLWLGWRLTFIIIGLVSLVLALLTYLIVRDHPAELGVSGILKAEGTTSSSSGEQKLPLLQGVKMVLSEKKFWPLAVWFFCTGGILFGFGGLWAGPYLMQVYNLSKAQTGNILMMIAVGMIVGSPMLGLLSEKVFHGRKLVLLISSSTLTGIWVLFVLLVDGLSVFFLYGLFFLLGIFASGIVVIGFAAAKELFPAQIAGTSTGMVNLFPFAGGALFQPVIGLVLDYSGKLDNIYSVEAYRISFVGFLLAAILALISVLFMRET</sequence>
<evidence type="ECO:0000313" key="27">
    <source>
        <dbReference type="EMBL" id="TET93065.1"/>
    </source>
</evidence>
<evidence type="ECO:0000256" key="2">
    <source>
        <dbReference type="ARBA" id="ARBA00008335"/>
    </source>
</evidence>
<accession>A0A523YNI3</accession>
<dbReference type="InterPro" id="IPR020846">
    <property type="entry name" value="MFS_dom"/>
</dbReference>
<comment type="catalytic activity">
    <reaction evidence="12">
        <text>L-lysyl-L-alpha-amino acid(out) = L-lysyl-L-alpha-amino acid(in)</text>
        <dbReference type="Rhea" id="RHEA:79387"/>
        <dbReference type="ChEBI" id="CHEBI:229965"/>
    </reaction>
</comment>
<evidence type="ECO:0000256" key="4">
    <source>
        <dbReference type="ARBA" id="ARBA00022692"/>
    </source>
</evidence>
<organism evidence="27 28">
    <name type="scientific">Aerophobetes bacterium</name>
    <dbReference type="NCBI Taxonomy" id="2030807"/>
    <lineage>
        <taxon>Bacteria</taxon>
        <taxon>Candidatus Aerophobota</taxon>
    </lineage>
</organism>
<dbReference type="InterPro" id="IPR036259">
    <property type="entry name" value="MFS_trans_sf"/>
</dbReference>
<dbReference type="SUPFAM" id="SSF103473">
    <property type="entry name" value="MFS general substrate transporter"/>
    <property type="match status" value="1"/>
</dbReference>
<comment type="catalytic activity">
    <reaction evidence="19">
        <text>L-alanyl-L-lysine(out) = L-alanyl-L-lysine(in)</text>
        <dbReference type="Rhea" id="RHEA:79415"/>
        <dbReference type="ChEBI" id="CHEBI:192470"/>
    </reaction>
</comment>
<comment type="catalytic activity">
    <reaction evidence="10">
        <text>L-alpha-aminoacyl-L-arginine(out) = L-alpha-aminoacyl-L-arginine(in)</text>
        <dbReference type="Rhea" id="RHEA:79367"/>
        <dbReference type="ChEBI" id="CHEBI:229968"/>
    </reaction>
</comment>
<keyword evidence="4 25" id="KW-0812">Transmembrane</keyword>
<feature type="transmembrane region" description="Helical" evidence="25">
    <location>
        <begin position="372"/>
        <end position="391"/>
    </location>
</feature>
<comment type="catalytic activity">
    <reaction evidence="18">
        <text>L-histidyl-L-alpha-amino acid(out) = L-histidyl-L-alpha-amino acid(in)</text>
        <dbReference type="Rhea" id="RHEA:79379"/>
        <dbReference type="ChEBI" id="CHEBI:229964"/>
    </reaction>
</comment>
<keyword evidence="6 25" id="KW-0472">Membrane</keyword>
<comment type="similarity">
    <text evidence="2">Belongs to the major facilitator superfamily.</text>
</comment>
<keyword evidence="3" id="KW-0813">Transport</keyword>
<feature type="non-terminal residue" evidence="27">
    <location>
        <position position="428"/>
    </location>
</feature>
<evidence type="ECO:0000256" key="24">
    <source>
        <dbReference type="ARBA" id="ARBA00046376"/>
    </source>
</evidence>
<feature type="transmembrane region" description="Helical" evidence="25">
    <location>
        <begin position="140"/>
        <end position="165"/>
    </location>
</feature>
<dbReference type="GO" id="GO:0022857">
    <property type="term" value="F:transmembrane transporter activity"/>
    <property type="evidence" value="ECO:0007669"/>
    <property type="project" value="InterPro"/>
</dbReference>
<feature type="transmembrane region" description="Helical" evidence="25">
    <location>
        <begin position="304"/>
        <end position="324"/>
    </location>
</feature>
<evidence type="ECO:0000256" key="25">
    <source>
        <dbReference type="SAM" id="Phobius"/>
    </source>
</evidence>
<feature type="transmembrane region" description="Helical" evidence="25">
    <location>
        <begin position="86"/>
        <end position="104"/>
    </location>
</feature>
<evidence type="ECO:0000256" key="19">
    <source>
        <dbReference type="ARBA" id="ARBA00044919"/>
    </source>
</evidence>
<comment type="subunit">
    <text evidence="24">Homodimer. Interacts with lysosomal protein GLMP (via lumenal domain); the interaction starts while both proteins are still in the endoplasmic reticulum and is required for stabilization of MFSD1 in lysosomes but has no direct effect on its targeting to lysosomes or transporter activity.</text>
</comment>
<dbReference type="InterPro" id="IPR011701">
    <property type="entry name" value="MFS"/>
</dbReference>
<comment type="catalytic activity">
    <reaction evidence="14">
        <text>L-aspartyl-L-lysine(out) = L-aspartyl-L-lysine(in)</text>
        <dbReference type="Rhea" id="RHEA:79411"/>
        <dbReference type="ChEBI" id="CHEBI:229953"/>
    </reaction>
</comment>
<evidence type="ECO:0000256" key="11">
    <source>
        <dbReference type="ARBA" id="ARBA00044884"/>
    </source>
</evidence>
<reference evidence="27 28" key="1">
    <citation type="submission" date="2019-03" db="EMBL/GenBank/DDBJ databases">
        <title>Metabolic potential of uncultured bacteria and archaea associated with petroleum seepage in deep-sea sediments.</title>
        <authorList>
            <person name="Dong X."/>
            <person name="Hubert C."/>
        </authorList>
    </citation>
    <scope>NUCLEOTIDE SEQUENCE [LARGE SCALE GENOMIC DNA]</scope>
    <source>
        <strain evidence="27">E29_bin28</strain>
    </source>
</reference>
<dbReference type="PROSITE" id="PS50850">
    <property type="entry name" value="MFS"/>
    <property type="match status" value="1"/>
</dbReference>
<dbReference type="InterPro" id="IPR000849">
    <property type="entry name" value="Sugar_P_transporter"/>
</dbReference>
<dbReference type="Pfam" id="PF07690">
    <property type="entry name" value="MFS_1"/>
    <property type="match status" value="2"/>
</dbReference>
<evidence type="ECO:0000256" key="14">
    <source>
        <dbReference type="ARBA" id="ARBA00044898"/>
    </source>
</evidence>
<evidence type="ECO:0000256" key="20">
    <source>
        <dbReference type="ARBA" id="ARBA00044924"/>
    </source>
</evidence>
<comment type="catalytic activity">
    <reaction evidence="16">
        <text>L-lysyl-L-lysine(out) = L-lysyl-L-lysine(in)</text>
        <dbReference type="Rhea" id="RHEA:79403"/>
        <dbReference type="ChEBI" id="CHEBI:229956"/>
    </reaction>
</comment>
<dbReference type="AlphaFoldDB" id="A0A523YNI3"/>
<evidence type="ECO:0000256" key="5">
    <source>
        <dbReference type="ARBA" id="ARBA00022989"/>
    </source>
</evidence>
<evidence type="ECO:0000256" key="16">
    <source>
        <dbReference type="ARBA" id="ARBA00044900"/>
    </source>
</evidence>
<comment type="catalytic activity">
    <reaction evidence="9">
        <text>L-histidyl-glycine(out) = L-histidyl-glycine(in)</text>
        <dbReference type="Rhea" id="RHEA:79395"/>
        <dbReference type="ChEBI" id="CHEBI:229957"/>
    </reaction>
</comment>
<feature type="transmembrane region" description="Helical" evidence="25">
    <location>
        <begin position="171"/>
        <end position="193"/>
    </location>
</feature>
<feature type="transmembrane region" description="Helical" evidence="25">
    <location>
        <begin position="17"/>
        <end position="36"/>
    </location>
</feature>
<comment type="catalytic activity">
    <reaction evidence="15">
        <text>L-arginyl-L-alpha-amino acid(out) = L-arginyl-L-alpha-amino acid(in)</text>
        <dbReference type="Rhea" id="RHEA:79371"/>
        <dbReference type="ChEBI" id="CHEBI:84315"/>
    </reaction>
</comment>
<evidence type="ECO:0000259" key="26">
    <source>
        <dbReference type="PROSITE" id="PS50850"/>
    </source>
</evidence>
<evidence type="ECO:0000256" key="3">
    <source>
        <dbReference type="ARBA" id="ARBA00022448"/>
    </source>
</evidence>
<evidence type="ECO:0000256" key="22">
    <source>
        <dbReference type="ARBA" id="ARBA00045018"/>
    </source>
</evidence>
<feature type="transmembrane region" description="Helical" evidence="25">
    <location>
        <begin position="236"/>
        <end position="256"/>
    </location>
</feature>
<evidence type="ECO:0000256" key="7">
    <source>
        <dbReference type="ARBA" id="ARBA00023228"/>
    </source>
</evidence>
<evidence type="ECO:0000313" key="28">
    <source>
        <dbReference type="Proteomes" id="UP000316925"/>
    </source>
</evidence>
<proteinExistence type="inferred from homology"/>
<evidence type="ECO:0000256" key="1">
    <source>
        <dbReference type="ARBA" id="ARBA00004155"/>
    </source>
</evidence>
<comment type="catalytic activity">
    <reaction evidence="8">
        <text>L-lysyl-L-alanine(out) = L-lysyl-L-alanine(in)</text>
        <dbReference type="Rhea" id="RHEA:79399"/>
        <dbReference type="ChEBI" id="CHEBI:229954"/>
    </reaction>
</comment>
<feature type="transmembrane region" description="Helical" evidence="25">
    <location>
        <begin position="110"/>
        <end position="128"/>
    </location>
</feature>
<evidence type="ECO:0000256" key="18">
    <source>
        <dbReference type="ARBA" id="ARBA00044912"/>
    </source>
</evidence>
<dbReference type="Gene3D" id="1.20.1250.20">
    <property type="entry name" value="MFS general substrate transporter like domains"/>
    <property type="match status" value="2"/>
</dbReference>
<comment type="caution">
    <text evidence="27">The sequence shown here is derived from an EMBL/GenBank/DDBJ whole genome shotgun (WGS) entry which is preliminary data.</text>
</comment>
<dbReference type="PIRSF" id="PIRSF002808">
    <property type="entry name" value="Hexose_phosphate_transp"/>
    <property type="match status" value="1"/>
</dbReference>
<comment type="catalytic activity">
    <reaction evidence="20">
        <text>L-lysyl-glycine(out) = L-lysyl-glycine(in)</text>
        <dbReference type="Rhea" id="RHEA:79407"/>
        <dbReference type="ChEBI" id="CHEBI:191202"/>
    </reaction>
</comment>
<evidence type="ECO:0000256" key="21">
    <source>
        <dbReference type="ARBA" id="ARBA00044985"/>
    </source>
</evidence>
<feature type="domain" description="Major facilitator superfamily (MFS) profile" evidence="26">
    <location>
        <begin position="19"/>
        <end position="428"/>
    </location>
</feature>
<comment type="catalytic activity">
    <reaction evidence="13">
        <text>L-alpha-aminoacyl-L-lysine(out) = L-alpha-aminoacyl-L-lysine(in)</text>
        <dbReference type="Rhea" id="RHEA:79383"/>
        <dbReference type="ChEBI" id="CHEBI:229966"/>
    </reaction>
</comment>
<dbReference type="EMBL" id="SOIJ01000149">
    <property type="protein sequence ID" value="TET93065.1"/>
    <property type="molecule type" value="Genomic_DNA"/>
</dbReference>
<comment type="catalytic activity">
    <reaction evidence="11">
        <text>L-alpha-aminoacyl-L-histidine(out) = L-alpha-aminoacyl-L-histidine(in)</text>
        <dbReference type="Rhea" id="RHEA:79375"/>
        <dbReference type="ChEBI" id="CHEBI:229967"/>
    </reaction>
</comment>
<feature type="transmembrane region" description="Helical" evidence="25">
    <location>
        <begin position="276"/>
        <end position="295"/>
    </location>
</feature>
<evidence type="ECO:0000256" key="10">
    <source>
        <dbReference type="ARBA" id="ARBA00044881"/>
    </source>
</evidence>
<evidence type="ECO:0000256" key="12">
    <source>
        <dbReference type="ARBA" id="ARBA00044891"/>
    </source>
</evidence>